<evidence type="ECO:0000313" key="2">
    <source>
        <dbReference type="EMBL" id="MFC3146793.1"/>
    </source>
</evidence>
<comment type="caution">
    <text evidence="2">The sequence shown here is derived from an EMBL/GenBank/DDBJ whole genome shotgun (WGS) entry which is preliminary data.</text>
</comment>
<feature type="transmembrane region" description="Helical" evidence="1">
    <location>
        <begin position="39"/>
        <end position="63"/>
    </location>
</feature>
<organism evidence="2 3">
    <name type="scientific">Piscinibacterium candidicorallinum</name>
    <dbReference type="NCBI Taxonomy" id="1793872"/>
    <lineage>
        <taxon>Bacteria</taxon>
        <taxon>Pseudomonadati</taxon>
        <taxon>Pseudomonadota</taxon>
        <taxon>Betaproteobacteria</taxon>
        <taxon>Burkholderiales</taxon>
        <taxon>Piscinibacterium</taxon>
    </lineage>
</organism>
<feature type="transmembrane region" description="Helical" evidence="1">
    <location>
        <begin position="75"/>
        <end position="97"/>
    </location>
</feature>
<keyword evidence="1" id="KW-0812">Transmembrane</keyword>
<evidence type="ECO:0000313" key="3">
    <source>
        <dbReference type="Proteomes" id="UP001595556"/>
    </source>
</evidence>
<keyword evidence="3" id="KW-1185">Reference proteome</keyword>
<dbReference type="RefSeq" id="WP_377301294.1">
    <property type="nucleotide sequence ID" value="NZ_CP180191.1"/>
</dbReference>
<sequence>MSVASRAACEAAAWAFAGVFLASGVFFVLWRASAGFGDLALLAAVHGLVGALTAFIGVATLVMRRFPGNPPVVGAGRGAALGVLVTVVVPMVSVLVWPGSGGLLHSIFGQVFWSVGVAGGPFALAGALLGRRIEKRLFGARPA</sequence>
<keyword evidence="1" id="KW-0472">Membrane</keyword>
<dbReference type="EMBL" id="JBHRTI010000003">
    <property type="protein sequence ID" value="MFC3146793.1"/>
    <property type="molecule type" value="Genomic_DNA"/>
</dbReference>
<gene>
    <name evidence="2" type="ORF">ACFOEN_03960</name>
</gene>
<evidence type="ECO:0000256" key="1">
    <source>
        <dbReference type="SAM" id="Phobius"/>
    </source>
</evidence>
<proteinExistence type="predicted"/>
<accession>A0ABV7GYP5</accession>
<name>A0ABV7GYP5_9BURK</name>
<protein>
    <submittedName>
        <fullName evidence="2">Uncharacterized protein</fullName>
    </submittedName>
</protein>
<feature type="transmembrane region" description="Helical" evidence="1">
    <location>
        <begin position="12"/>
        <end position="33"/>
    </location>
</feature>
<keyword evidence="1" id="KW-1133">Transmembrane helix</keyword>
<feature type="transmembrane region" description="Helical" evidence="1">
    <location>
        <begin position="103"/>
        <end position="129"/>
    </location>
</feature>
<dbReference type="Proteomes" id="UP001595556">
    <property type="component" value="Unassembled WGS sequence"/>
</dbReference>
<reference evidence="3" key="1">
    <citation type="journal article" date="2019" name="Int. J. Syst. Evol. Microbiol.">
        <title>The Global Catalogue of Microorganisms (GCM) 10K type strain sequencing project: providing services to taxonomists for standard genome sequencing and annotation.</title>
        <authorList>
            <consortium name="The Broad Institute Genomics Platform"/>
            <consortium name="The Broad Institute Genome Sequencing Center for Infectious Disease"/>
            <person name="Wu L."/>
            <person name="Ma J."/>
        </authorList>
    </citation>
    <scope>NUCLEOTIDE SEQUENCE [LARGE SCALE GENOMIC DNA]</scope>
    <source>
        <strain evidence="3">KCTC 52168</strain>
    </source>
</reference>